<dbReference type="Proteomes" id="UP000722485">
    <property type="component" value="Unassembled WGS sequence"/>
</dbReference>
<dbReference type="Pfam" id="PF10604">
    <property type="entry name" value="Polyketide_cyc2"/>
    <property type="match status" value="1"/>
</dbReference>
<dbReference type="Gene3D" id="3.30.530.20">
    <property type="match status" value="1"/>
</dbReference>
<gene>
    <name evidence="1" type="ORF">G7Z17_g4670</name>
</gene>
<dbReference type="InterPro" id="IPR019587">
    <property type="entry name" value="Polyketide_cyclase/dehydratase"/>
</dbReference>
<organism evidence="1 2">
    <name type="scientific">Cylindrodendrum hubeiense</name>
    <dbReference type="NCBI Taxonomy" id="595255"/>
    <lineage>
        <taxon>Eukaryota</taxon>
        <taxon>Fungi</taxon>
        <taxon>Dikarya</taxon>
        <taxon>Ascomycota</taxon>
        <taxon>Pezizomycotina</taxon>
        <taxon>Sordariomycetes</taxon>
        <taxon>Hypocreomycetidae</taxon>
        <taxon>Hypocreales</taxon>
        <taxon>Nectriaceae</taxon>
        <taxon>Cylindrodendrum</taxon>
    </lineage>
</organism>
<dbReference type="SUPFAM" id="SSF55961">
    <property type="entry name" value="Bet v1-like"/>
    <property type="match status" value="1"/>
</dbReference>
<dbReference type="AlphaFoldDB" id="A0A9P5LCF7"/>
<reference evidence="1" key="1">
    <citation type="submission" date="2020-03" db="EMBL/GenBank/DDBJ databases">
        <title>Draft Genome Sequence of Cylindrodendrum hubeiense.</title>
        <authorList>
            <person name="Buettner E."/>
            <person name="Kellner H."/>
        </authorList>
    </citation>
    <scope>NUCLEOTIDE SEQUENCE</scope>
    <source>
        <strain evidence="1">IHI 201604</strain>
    </source>
</reference>
<dbReference type="InterPro" id="IPR023393">
    <property type="entry name" value="START-like_dom_sf"/>
</dbReference>
<dbReference type="CDD" id="cd07822">
    <property type="entry name" value="SRPBCC_4"/>
    <property type="match status" value="1"/>
</dbReference>
<accession>A0A9P5LCF7</accession>
<protein>
    <recommendedName>
        <fullName evidence="3">SRPBCC domain-containing protein</fullName>
    </recommendedName>
</protein>
<dbReference type="EMBL" id="JAANBB010000069">
    <property type="protein sequence ID" value="KAF7551936.1"/>
    <property type="molecule type" value="Genomic_DNA"/>
</dbReference>
<keyword evidence="2" id="KW-1185">Reference proteome</keyword>
<evidence type="ECO:0000313" key="2">
    <source>
        <dbReference type="Proteomes" id="UP000722485"/>
    </source>
</evidence>
<name>A0A9P5LCF7_9HYPO</name>
<comment type="caution">
    <text evidence="1">The sequence shown here is derived from an EMBL/GenBank/DDBJ whole genome shotgun (WGS) entry which is preliminary data.</text>
</comment>
<evidence type="ECO:0000313" key="1">
    <source>
        <dbReference type="EMBL" id="KAF7551936.1"/>
    </source>
</evidence>
<sequence length="154" mass="17685">MASTHSVSAQIEILAPPATVRLVFLDFARYDQWHKGWTVEPIEAEKPSELQIGDRLKVNMHGMVFRPVVAENSPECFIWEGSLSVIITGKHWFYFSPSKENPGGTTFIQSEKFTGLLTALLWPWRNKKYEPSENWKTFNAALKKEAEKSSQIYH</sequence>
<dbReference type="PANTHER" id="PTHR36166:SF1">
    <property type="entry name" value="SRPBCC DOMAIN-CONTAINING PROTEIN"/>
    <property type="match status" value="1"/>
</dbReference>
<proteinExistence type="predicted"/>
<dbReference type="OrthoDB" id="509124at2759"/>
<evidence type="ECO:0008006" key="3">
    <source>
        <dbReference type="Google" id="ProtNLM"/>
    </source>
</evidence>
<dbReference type="PANTHER" id="PTHR36166">
    <property type="entry name" value="CHROMOSOME 9, WHOLE GENOME SHOTGUN SEQUENCE"/>
    <property type="match status" value="1"/>
</dbReference>